<dbReference type="InterPro" id="IPR039437">
    <property type="entry name" value="FrzH/put_lumazine-bd"/>
</dbReference>
<sequence>MKNTYINCLFLLILLGWSKSGSLLAQDVSIQIGVHETIQSEILLESRPLLIHLPDGYQTSTASYPVLYLLDGSEYGLFNALSDLRRLQSRNFAPEMIIVAIENTDRNRDMMPVVVSGYSGPPRAEAFLSFIEKELIPSIEKTYRSNGQRILKGQSLSGLFTLYALLTKPTLFEAYIGHSAGWFEESNAYFLDLSEKAFQKPADFEGRKIFMANSLNDPYDADRVIHKQLADFSELIKSRLGERISYKYVTYADYGHVPYPGFYDGVRFIFESEETRPAAESDESAVKKLVESFLTAVGNGDLEAIEPMFLPWATIGGASLREGKWTTFTTTIEDYLASKNENPSRFTEPVSNYTIHISEGQLAFVKADAILYREGKAQSHNMDYFTLLKENGTWKFLSAAYTAKPIIIK</sequence>
<accession>A0A1W2H2D5</accession>
<evidence type="ECO:0000313" key="4">
    <source>
        <dbReference type="Proteomes" id="UP000192333"/>
    </source>
</evidence>
<protein>
    <submittedName>
        <fullName evidence="3">Predicted hydrolase of the alpha/beta superfamily</fullName>
    </submittedName>
</protein>
<name>A0A1W2H2D5_9BACT</name>
<dbReference type="Gene3D" id="3.40.50.1820">
    <property type="entry name" value="alpha/beta hydrolase"/>
    <property type="match status" value="1"/>
</dbReference>
<keyword evidence="4" id="KW-1185">Reference proteome</keyword>
<dbReference type="Pfam" id="PF00756">
    <property type="entry name" value="Esterase"/>
    <property type="match status" value="1"/>
</dbReference>
<organism evidence="3 4">
    <name type="scientific">Aquiflexum balticum DSM 16537</name>
    <dbReference type="NCBI Taxonomy" id="758820"/>
    <lineage>
        <taxon>Bacteria</taxon>
        <taxon>Pseudomonadati</taxon>
        <taxon>Bacteroidota</taxon>
        <taxon>Cytophagia</taxon>
        <taxon>Cytophagales</taxon>
        <taxon>Cyclobacteriaceae</taxon>
        <taxon>Aquiflexum</taxon>
    </lineage>
</organism>
<dbReference type="InterPro" id="IPR000801">
    <property type="entry name" value="Esterase-like"/>
</dbReference>
<evidence type="ECO:0000256" key="2">
    <source>
        <dbReference type="ARBA" id="ARBA00022801"/>
    </source>
</evidence>
<comment type="similarity">
    <text evidence="1">Belongs to the esterase D family.</text>
</comment>
<dbReference type="Gene3D" id="3.10.450.50">
    <property type="match status" value="1"/>
</dbReference>
<proteinExistence type="inferred from homology"/>
<reference evidence="4" key="1">
    <citation type="submission" date="2017-04" db="EMBL/GenBank/DDBJ databases">
        <authorList>
            <person name="Varghese N."/>
            <person name="Submissions S."/>
        </authorList>
    </citation>
    <scope>NUCLEOTIDE SEQUENCE [LARGE SCALE GENOMIC DNA]</scope>
    <source>
        <strain evidence="4">DSM 16537</strain>
    </source>
</reference>
<dbReference type="OrthoDB" id="9784036at2"/>
<evidence type="ECO:0000313" key="3">
    <source>
        <dbReference type="EMBL" id="SMD42778.1"/>
    </source>
</evidence>
<dbReference type="SUPFAM" id="SSF53474">
    <property type="entry name" value="alpha/beta-Hydrolases"/>
    <property type="match status" value="1"/>
</dbReference>
<dbReference type="PANTHER" id="PTHR40841">
    <property type="entry name" value="SIDEROPHORE TRIACETYLFUSARININE C ESTERASE"/>
    <property type="match status" value="1"/>
</dbReference>
<gene>
    <name evidence="3" type="ORF">SAMN00777080_1343</name>
</gene>
<dbReference type="PANTHER" id="PTHR40841:SF2">
    <property type="entry name" value="SIDEROPHORE-DEGRADING ESTERASE (EUROFUNG)"/>
    <property type="match status" value="1"/>
</dbReference>
<dbReference type="InterPro" id="IPR032710">
    <property type="entry name" value="NTF2-like_dom_sf"/>
</dbReference>
<dbReference type="SUPFAM" id="SSF54427">
    <property type="entry name" value="NTF2-like"/>
    <property type="match status" value="1"/>
</dbReference>
<dbReference type="AlphaFoldDB" id="A0A1W2H2D5"/>
<dbReference type="RefSeq" id="WP_084119544.1">
    <property type="nucleotide sequence ID" value="NZ_LT838813.1"/>
</dbReference>
<dbReference type="Proteomes" id="UP000192333">
    <property type="component" value="Chromosome I"/>
</dbReference>
<dbReference type="STRING" id="758820.SAMN00777080_1343"/>
<dbReference type="InterPro" id="IPR029058">
    <property type="entry name" value="AB_hydrolase_fold"/>
</dbReference>
<keyword evidence="2 3" id="KW-0378">Hydrolase</keyword>
<evidence type="ECO:0000256" key="1">
    <source>
        <dbReference type="ARBA" id="ARBA00005622"/>
    </source>
</evidence>
<dbReference type="EMBL" id="LT838813">
    <property type="protein sequence ID" value="SMD42778.1"/>
    <property type="molecule type" value="Genomic_DNA"/>
</dbReference>
<dbReference type="GO" id="GO:0016788">
    <property type="term" value="F:hydrolase activity, acting on ester bonds"/>
    <property type="evidence" value="ECO:0007669"/>
    <property type="project" value="TreeGrafter"/>
</dbReference>
<dbReference type="Pfam" id="PF12893">
    <property type="entry name" value="Lumazine_bd_2"/>
    <property type="match status" value="1"/>
</dbReference>
<dbReference type="InterPro" id="IPR052558">
    <property type="entry name" value="Siderophore_Hydrolase_D"/>
</dbReference>